<keyword evidence="15" id="KW-0906">Nuclear pore complex</keyword>
<dbReference type="Pfam" id="PF12110">
    <property type="entry name" value="Nup96"/>
    <property type="match status" value="1"/>
</dbReference>
<keyword evidence="10" id="KW-0068">Autocatalytic cleavage</keyword>
<keyword evidence="14" id="KW-0811">Translocation</keyword>
<comment type="subcellular location">
    <subcellularLocation>
        <location evidence="2">Nucleus membrane</location>
        <topology evidence="2">Peripheral membrane protein</topology>
        <orientation evidence="2">Nucleoplasmic side</orientation>
    </subcellularLocation>
    <subcellularLocation>
        <location evidence="1">Nucleus</location>
        <location evidence="1">Nuclear pore complex</location>
    </subcellularLocation>
    <subcellularLocation>
        <location evidence="3">Nucleus</location>
        <location evidence="3">Nucleoplasm</location>
    </subcellularLocation>
</comment>
<evidence type="ECO:0000313" key="21">
    <source>
        <dbReference type="Proteomes" id="UP000887568"/>
    </source>
</evidence>
<evidence type="ECO:0000256" key="6">
    <source>
        <dbReference type="ARBA" id="ARBA00022448"/>
    </source>
</evidence>
<evidence type="ECO:0000256" key="13">
    <source>
        <dbReference type="ARBA" id="ARBA00022927"/>
    </source>
</evidence>
<keyword evidence="7" id="KW-0645">Protease</keyword>
<dbReference type="CTD" id="4928"/>
<dbReference type="InterPro" id="IPR036903">
    <property type="entry name" value="Nup98_auto-Pept-S59_dom_sf"/>
</dbReference>
<evidence type="ECO:0000256" key="7">
    <source>
        <dbReference type="ARBA" id="ARBA00022670"/>
    </source>
</evidence>
<keyword evidence="16" id="KW-0472">Membrane</keyword>
<dbReference type="OrthoDB" id="3797628at2759"/>
<keyword evidence="6" id="KW-0813">Transport</keyword>
<keyword evidence="21" id="KW-1185">Reference proteome</keyword>
<reference evidence="20" key="1">
    <citation type="submission" date="2022-11" db="UniProtKB">
        <authorList>
            <consortium name="EnsemblMetazoa"/>
        </authorList>
    </citation>
    <scope>IDENTIFICATION</scope>
</reference>
<evidence type="ECO:0000256" key="11">
    <source>
        <dbReference type="ARBA" id="ARBA00022816"/>
    </source>
</evidence>
<keyword evidence="17" id="KW-0539">Nucleus</keyword>
<proteinExistence type="inferred from homology"/>
<dbReference type="EnsemblMetazoa" id="XM_038199543.1">
    <property type="protein sequence ID" value="XP_038055471.1"/>
    <property type="gene ID" value="LOC119727596"/>
</dbReference>
<dbReference type="InterPro" id="IPR007230">
    <property type="entry name" value="Nup98_auto-Pept-S59_dom"/>
</dbReference>
<evidence type="ECO:0000256" key="8">
    <source>
        <dbReference type="ARBA" id="ARBA00022737"/>
    </source>
</evidence>
<accession>A0A913ZWM8</accession>
<keyword evidence="9" id="KW-0378">Hydrolase</keyword>
<protein>
    <recommendedName>
        <fullName evidence="5">Nuclear pore complex protein Nup98-Nup96</fullName>
    </recommendedName>
</protein>
<name>A0A913ZWM8_PATMI</name>
<dbReference type="PANTHER" id="PTHR23198">
    <property type="entry name" value="NUCLEOPORIN"/>
    <property type="match status" value="1"/>
</dbReference>
<evidence type="ECO:0000256" key="5">
    <source>
        <dbReference type="ARBA" id="ARBA00013472"/>
    </source>
</evidence>
<feature type="region of interest" description="Disordered" evidence="18">
    <location>
        <begin position="565"/>
        <end position="594"/>
    </location>
</feature>
<evidence type="ECO:0000256" key="4">
    <source>
        <dbReference type="ARBA" id="ARBA00008926"/>
    </source>
</evidence>
<dbReference type="Gene3D" id="1.25.40.690">
    <property type="match status" value="1"/>
</dbReference>
<evidence type="ECO:0000256" key="14">
    <source>
        <dbReference type="ARBA" id="ARBA00023010"/>
    </source>
</evidence>
<keyword evidence="12" id="KW-0720">Serine protease</keyword>
<dbReference type="PANTHER" id="PTHR23198:SF6">
    <property type="entry name" value="NUCLEAR PORE COMPLEX PROTEIN NUP98-NUP96"/>
    <property type="match status" value="1"/>
</dbReference>
<dbReference type="Pfam" id="PF04096">
    <property type="entry name" value="Nucleoporin2"/>
    <property type="match status" value="1"/>
</dbReference>
<dbReference type="GO" id="GO:0000973">
    <property type="term" value="P:post-transcriptional tethering of RNA polymerase II gene DNA at nuclear periphery"/>
    <property type="evidence" value="ECO:0007669"/>
    <property type="project" value="TreeGrafter"/>
</dbReference>
<dbReference type="GO" id="GO:0044614">
    <property type="term" value="C:nuclear pore cytoplasmic filaments"/>
    <property type="evidence" value="ECO:0007669"/>
    <property type="project" value="TreeGrafter"/>
</dbReference>
<evidence type="ECO:0000256" key="12">
    <source>
        <dbReference type="ARBA" id="ARBA00022825"/>
    </source>
</evidence>
<dbReference type="SUPFAM" id="SSF82215">
    <property type="entry name" value="C-terminal autoproteolytic domain of nucleoporin nup98"/>
    <property type="match status" value="1"/>
</dbReference>
<dbReference type="GO" id="GO:0006606">
    <property type="term" value="P:protein import into nucleus"/>
    <property type="evidence" value="ECO:0007669"/>
    <property type="project" value="TreeGrafter"/>
</dbReference>
<dbReference type="InterPro" id="IPR021967">
    <property type="entry name" value="Nup98_C"/>
</dbReference>
<dbReference type="GO" id="GO:0003723">
    <property type="term" value="F:RNA binding"/>
    <property type="evidence" value="ECO:0007669"/>
    <property type="project" value="TreeGrafter"/>
</dbReference>
<dbReference type="GO" id="GO:0017056">
    <property type="term" value="F:structural constituent of nuclear pore"/>
    <property type="evidence" value="ECO:0007669"/>
    <property type="project" value="InterPro"/>
</dbReference>
<evidence type="ECO:0000256" key="17">
    <source>
        <dbReference type="ARBA" id="ARBA00023242"/>
    </source>
</evidence>
<dbReference type="FunFam" id="1.10.10.2360:FF:000001">
    <property type="entry name" value="Nuclear pore complex protein Nup98-Nup96"/>
    <property type="match status" value="1"/>
</dbReference>
<evidence type="ECO:0000256" key="15">
    <source>
        <dbReference type="ARBA" id="ARBA00023132"/>
    </source>
</evidence>
<dbReference type="GO" id="GO:0008236">
    <property type="term" value="F:serine-type peptidase activity"/>
    <property type="evidence" value="ECO:0007669"/>
    <property type="project" value="UniProtKB-KW"/>
</dbReference>
<dbReference type="RefSeq" id="XP_038055470.1">
    <property type="nucleotide sequence ID" value="XM_038199542.1"/>
</dbReference>
<feature type="compositionally biased region" description="Polar residues" evidence="18">
    <location>
        <begin position="964"/>
        <end position="982"/>
    </location>
</feature>
<evidence type="ECO:0000256" key="2">
    <source>
        <dbReference type="ARBA" id="ARBA00004620"/>
    </source>
</evidence>
<evidence type="ECO:0000256" key="18">
    <source>
        <dbReference type="SAM" id="MobiDB-lite"/>
    </source>
</evidence>
<dbReference type="GeneID" id="119727596"/>
<dbReference type="GO" id="GO:0034398">
    <property type="term" value="P:telomere tethering at nuclear periphery"/>
    <property type="evidence" value="ECO:0007669"/>
    <property type="project" value="TreeGrafter"/>
</dbReference>
<feature type="region of interest" description="Disordered" evidence="18">
    <location>
        <begin position="925"/>
        <end position="1031"/>
    </location>
</feature>
<dbReference type="GO" id="GO:0006405">
    <property type="term" value="P:RNA export from nucleus"/>
    <property type="evidence" value="ECO:0007669"/>
    <property type="project" value="TreeGrafter"/>
</dbReference>
<keyword evidence="11" id="KW-0509">mRNA transport</keyword>
<evidence type="ECO:0000256" key="10">
    <source>
        <dbReference type="ARBA" id="ARBA00022813"/>
    </source>
</evidence>
<dbReference type="EnsemblMetazoa" id="XM_038199542.1">
    <property type="protein sequence ID" value="XP_038055470.1"/>
    <property type="gene ID" value="LOC119727596"/>
</dbReference>
<evidence type="ECO:0000256" key="16">
    <source>
        <dbReference type="ARBA" id="ARBA00023136"/>
    </source>
</evidence>
<feature type="region of interest" description="Disordered" evidence="18">
    <location>
        <begin position="627"/>
        <end position="743"/>
    </location>
</feature>
<dbReference type="FunFam" id="3.30.1610.10:FF:000001">
    <property type="entry name" value="Nuclear pore complex protein Nup98-Nup96"/>
    <property type="match status" value="1"/>
</dbReference>
<dbReference type="PROSITE" id="PS51434">
    <property type="entry name" value="NUP_C"/>
    <property type="match status" value="1"/>
</dbReference>
<feature type="domain" description="Peptidase S59" evidence="19">
    <location>
        <begin position="773"/>
        <end position="920"/>
    </location>
</feature>
<evidence type="ECO:0000256" key="3">
    <source>
        <dbReference type="ARBA" id="ARBA00004642"/>
    </source>
</evidence>
<comment type="similarity">
    <text evidence="4">Belongs to the nucleoporin GLFG family.</text>
</comment>
<dbReference type="RefSeq" id="XP_038055471.1">
    <property type="nucleotide sequence ID" value="XM_038199543.1"/>
</dbReference>
<organism evidence="20 21">
    <name type="scientific">Patiria miniata</name>
    <name type="common">Bat star</name>
    <name type="synonym">Asterina miniata</name>
    <dbReference type="NCBI Taxonomy" id="46514"/>
    <lineage>
        <taxon>Eukaryota</taxon>
        <taxon>Metazoa</taxon>
        <taxon>Echinodermata</taxon>
        <taxon>Eleutherozoa</taxon>
        <taxon>Asterozoa</taxon>
        <taxon>Asteroidea</taxon>
        <taxon>Valvatacea</taxon>
        <taxon>Valvatida</taxon>
        <taxon>Asterinidae</taxon>
        <taxon>Patiria</taxon>
    </lineage>
</organism>
<dbReference type="GO" id="GO:0008139">
    <property type="term" value="F:nuclear localization sequence binding"/>
    <property type="evidence" value="ECO:0007669"/>
    <property type="project" value="TreeGrafter"/>
</dbReference>
<evidence type="ECO:0000256" key="1">
    <source>
        <dbReference type="ARBA" id="ARBA00004567"/>
    </source>
</evidence>
<sequence>MFGANKAPFGTSSFGSGGFASPTASATPFGQRANAFGSKTPGATGFGTPSAFGAQTPAGSLFGTGASGGLFGSTGNTFGGNTSSGMGFGSNTSSAAGTLFSSTSNAGTTGLFSTPATSSSFGNFGSKAFGGTAPTGMFGQTTTSTVPFGQTATAGATGGLFGAASGGLFGGTPQNGTTVKFNPVTSTDTMVKGGQSTSVNTRHQVITAMKEYENKSFEELRMEDYTANRKGPSSTGLLGQGMTQVDNKAGGLFGQPTASSGAGFTFGQNKSTFGTGTQSAFGTSSAGLFGAQQTQQTGGLFGQKTGFGTTGSTGLGFGDKSTSAFGQTATKSLFGQPASTQSMSLFGSTPASGTTGFGTGSTFGGTTGFGQTQSSSLFGKPLGFGTTTTSTGLTLGSGTSTGLFGQQNKTGLSLGTGGTTGFGTGFGTGATQSTSLFGNKGTTAGFGGLGTGLGGGLGTGFGTTNTGSSLFGGATSKPSTLGGLGGFGATTGLGGGLGTGAGLGIGSNTAGIGGPTVGLAVQDAQAQQQLLAIFNSPYGDNPLFRNRLTDSDKREDILKPTSKAAQKALTTPLQHKVSARPAAKLRPKPLQGVSHKSKLFEGLDDEDPTLNSEMFVPRRSVKKLVIKKKEDKSESDHLLNSSRSLAQEEDLLSPMSTYPIDTTTKRSISAQDSSPSSHDVLETPGGTRLFSKPQAPQNDNPSSSSSNPKKQEDPDCTITDLNVKAKSPSNLNTSEMSSAGSDLDQSSLVDTIHIDDNQENTPPPHPGGVVLHRAGYYTIPSMEELAEMVEVNEDSGRVCLYVEDLTIGRAGYGSVFFPGVTDLAGINLDEIVHFRRKEITVYPDDTHKPSVGEGLNKKAEVTLDRTWPTDKTSRKPITDVDRLIALNYEEKLERATIKLGAKYVEYRPETGSWVFQVQHFSKYGLSDSDEEEEPSSKDPKKQKTQQKQKPPQKPAAADKLPSKQPASKQPTPRAPSSGSQQAREPFPSQQEEEPMRDDMDLEMMRDSPMRGLGGFSPKPYMNGHHDDLGAGQDDRLLNAQMEEEDSAEPVASSHRLANVLGMNTHRMQVMKGSFFADEDPVEYDYRLTSAPVPQTRPSLFDSPSRGSPAPKMEESFQERGLNKSFGGGVWRPRPLGSPAKYLAGMGGATDSRGSPIPRTIKDEMLNRRDHYMSSHFAAPKPLPPPFTGPQPLHIPSGMTQDRPGPRLVGSRPQQTILPLNQSVIRGKVPCIADTGLVMSRSFRVGWGPNWTLVHSGKAVGQRMSVPDIKKEPTAFPLLTTKQPTKSSLDATPFTLAMERVNLAPHLMASDNKVLDLHERSLDVQLRHSLASTQQSSPVFAPERGIDCLHHYAKTALRDAQEKLTGDQDTLNHSLLVWKLLVALWGRLPNQDEQELDPDSYPFRKARREAFSEWLASASRQHVNREVQAAKFKDMGHIEAVYSLLTGRQIGEACAVAQRSGDHRLALLLAQAGSTNETKKLVAKQLGDWHEMGIDKFMAPEYLRVYAVLAGILVLESAHGTINTCRGLDWKRALAVHLWHACSPVASVSDALEEYETGFLGQSALRRYCPAPRPPYMENNPDLYPEERDDDMGAEFGEDWREAVEEERFVVRDMCFHLVKLYADRSHRLERVLAPTTHTANQLDYRLSWHVLQALQALGFTHLSDQDLAHLHTSYAAQLEALGLWHWAAFVLLHIQDDFRREYIVRQLLKRQCSLKRSEENAAKERFLVNQLHIPPIWISEAKAFRAQYEGRHPEQAWHLLQAGHWNESHSVIIKHLAADAIISENYNYLLGLLKELVPSDRSITIQDWATNGQVFLDFINIVQRLDHLQRTEPTTYELEKLYPDVASLCSRVGSVTCRTAKDRLCQSEMAKRTANVMKAVLTLQQQSLQPDKPVHIPSRLLAPHVGKLPMPEDYGLQELRELTRSYMVELTA</sequence>
<feature type="compositionally biased region" description="Basic and acidic residues" evidence="18">
    <location>
        <begin position="996"/>
        <end position="1008"/>
    </location>
</feature>
<dbReference type="GO" id="GO:0005654">
    <property type="term" value="C:nucleoplasm"/>
    <property type="evidence" value="ECO:0007669"/>
    <property type="project" value="UniProtKB-SubCell"/>
</dbReference>
<dbReference type="GO" id="GO:0031965">
    <property type="term" value="C:nuclear membrane"/>
    <property type="evidence" value="ECO:0007669"/>
    <property type="project" value="UniProtKB-SubCell"/>
</dbReference>
<dbReference type="Gene3D" id="3.30.1610.10">
    <property type="entry name" value="Peptidase S59, nucleoporin"/>
    <property type="match status" value="1"/>
</dbReference>
<evidence type="ECO:0000313" key="20">
    <source>
        <dbReference type="EnsemblMetazoa" id="XP_038055471.1"/>
    </source>
</evidence>
<evidence type="ECO:0000259" key="19">
    <source>
        <dbReference type="PROSITE" id="PS51434"/>
    </source>
</evidence>
<dbReference type="InterPro" id="IPR037665">
    <property type="entry name" value="Nucleoporin_S59-like"/>
</dbReference>
<feature type="compositionally biased region" description="Basic and acidic residues" evidence="18">
    <location>
        <begin position="627"/>
        <end position="637"/>
    </location>
</feature>
<dbReference type="Pfam" id="PF21240">
    <property type="entry name" value="Nup98_GLEBS"/>
    <property type="match status" value="1"/>
</dbReference>
<feature type="compositionally biased region" description="Low complexity" evidence="18">
    <location>
        <begin position="947"/>
        <end position="959"/>
    </location>
</feature>
<keyword evidence="8" id="KW-0677">Repeat</keyword>
<dbReference type="Proteomes" id="UP000887568">
    <property type="component" value="Unplaced"/>
</dbReference>
<keyword evidence="13" id="KW-0653">Protein transport</keyword>
<feature type="compositionally biased region" description="Polar residues" evidence="18">
    <location>
        <begin position="654"/>
        <end position="677"/>
    </location>
</feature>
<feature type="region of interest" description="Disordered" evidence="18">
    <location>
        <begin position="1092"/>
        <end position="1112"/>
    </location>
</feature>
<feature type="compositionally biased region" description="Polar residues" evidence="18">
    <location>
        <begin position="727"/>
        <end position="743"/>
    </location>
</feature>
<evidence type="ECO:0000256" key="9">
    <source>
        <dbReference type="ARBA" id="ARBA00022801"/>
    </source>
</evidence>
<dbReference type="GO" id="GO:0006508">
    <property type="term" value="P:proteolysis"/>
    <property type="evidence" value="ECO:0007669"/>
    <property type="project" value="UniProtKB-KW"/>
</dbReference>
<dbReference type="GO" id="GO:0051028">
    <property type="term" value="P:mRNA transport"/>
    <property type="evidence" value="ECO:0007669"/>
    <property type="project" value="UniProtKB-KW"/>
</dbReference>
<dbReference type="Gene3D" id="1.10.10.2360">
    <property type="match status" value="1"/>
</dbReference>
<dbReference type="OMA" id="PMGKGLN"/>